<feature type="domain" description="Tyrosine-protein phosphatase" evidence="7">
    <location>
        <begin position="1659"/>
        <end position="1888"/>
    </location>
</feature>
<feature type="compositionally biased region" description="Polar residues" evidence="6">
    <location>
        <begin position="1269"/>
        <end position="1288"/>
    </location>
</feature>
<feature type="compositionally biased region" description="Low complexity" evidence="6">
    <location>
        <begin position="823"/>
        <end position="837"/>
    </location>
</feature>
<dbReference type="SUPFAM" id="SSF52799">
    <property type="entry name" value="(Phosphotyrosine protein) phosphatases II"/>
    <property type="match status" value="1"/>
</dbReference>
<feature type="region of interest" description="Disordered" evidence="6">
    <location>
        <begin position="1234"/>
        <end position="1319"/>
    </location>
</feature>
<evidence type="ECO:0000256" key="1">
    <source>
        <dbReference type="ARBA" id="ARBA00004177"/>
    </source>
</evidence>
<dbReference type="PRINTS" id="PR00700">
    <property type="entry name" value="PRTYPHPHTASE"/>
</dbReference>
<dbReference type="Gene3D" id="1.25.40.280">
    <property type="entry name" value="alix/aip1 like domains"/>
    <property type="match status" value="1"/>
</dbReference>
<evidence type="ECO:0000256" key="4">
    <source>
        <dbReference type="ARBA" id="ARBA00022753"/>
    </source>
</evidence>
<dbReference type="InterPro" id="IPR029021">
    <property type="entry name" value="Prot-tyrosine_phosphatase-like"/>
</dbReference>
<dbReference type="Pfam" id="PF03097">
    <property type="entry name" value="BRO1"/>
    <property type="match status" value="1"/>
</dbReference>
<feature type="region of interest" description="Disordered" evidence="6">
    <location>
        <begin position="1115"/>
        <end position="1191"/>
    </location>
</feature>
<keyword evidence="3" id="KW-0963">Cytoplasm</keyword>
<evidence type="ECO:0000313" key="11">
    <source>
        <dbReference type="Proteomes" id="UP001378592"/>
    </source>
</evidence>
<dbReference type="SMART" id="SM00404">
    <property type="entry name" value="PTPc_motif"/>
    <property type="match status" value="1"/>
</dbReference>
<reference evidence="10 11" key="1">
    <citation type="submission" date="2024-03" db="EMBL/GenBank/DDBJ databases">
        <title>The genome assembly and annotation of the cricket Gryllus longicercus Weissman &amp; Gray.</title>
        <authorList>
            <person name="Szrajer S."/>
            <person name="Gray D."/>
            <person name="Ylla G."/>
        </authorList>
    </citation>
    <scope>NUCLEOTIDE SEQUENCE [LARGE SCALE GENOMIC DNA]</scope>
    <source>
        <strain evidence="10">DAG 2021-001</strain>
        <tissue evidence="10">Whole body minus gut</tissue>
    </source>
</reference>
<feature type="compositionally biased region" description="Low complexity" evidence="6">
    <location>
        <begin position="1289"/>
        <end position="1319"/>
    </location>
</feature>
<dbReference type="PROSITE" id="PS00383">
    <property type="entry name" value="TYR_PHOSPHATASE_1"/>
    <property type="match status" value="1"/>
</dbReference>
<accession>A0AAN9Z6M8</accession>
<evidence type="ECO:0000259" key="8">
    <source>
        <dbReference type="PROSITE" id="PS50056"/>
    </source>
</evidence>
<dbReference type="Gene3D" id="1.20.120.560">
    <property type="entry name" value="alix/aip1 in complex with the ypdl late domain"/>
    <property type="match status" value="1"/>
</dbReference>
<dbReference type="Pfam" id="PF00102">
    <property type="entry name" value="Y_phosphatase"/>
    <property type="match status" value="1"/>
</dbReference>
<dbReference type="PANTHER" id="PTHR23030:SF30">
    <property type="entry name" value="TYROSINE-PROTEIN PHOSPHATASE NON-RECEPTOR TYPE 23"/>
    <property type="match status" value="1"/>
</dbReference>
<evidence type="ECO:0000256" key="2">
    <source>
        <dbReference type="ARBA" id="ARBA00004496"/>
    </source>
</evidence>
<evidence type="ECO:0000256" key="3">
    <source>
        <dbReference type="ARBA" id="ARBA00022490"/>
    </source>
</evidence>
<feature type="domain" description="BRO1" evidence="9">
    <location>
        <begin position="8"/>
        <end position="403"/>
    </location>
</feature>
<dbReference type="PANTHER" id="PTHR23030">
    <property type="entry name" value="PCD6 INTERACTING PROTEIN-RELATED"/>
    <property type="match status" value="1"/>
</dbReference>
<dbReference type="InterPro" id="IPR000387">
    <property type="entry name" value="Tyr_Pase_dom"/>
</dbReference>
<dbReference type="EMBL" id="JAZDUA010000224">
    <property type="protein sequence ID" value="KAK7863655.1"/>
    <property type="molecule type" value="Genomic_DNA"/>
</dbReference>
<feature type="coiled-coil region" evidence="5">
    <location>
        <begin position="442"/>
        <end position="483"/>
    </location>
</feature>
<feature type="region of interest" description="Disordered" evidence="6">
    <location>
        <begin position="1434"/>
        <end position="1465"/>
    </location>
</feature>
<dbReference type="GO" id="GO:0043328">
    <property type="term" value="P:protein transport to vacuole involved in ubiquitin-dependent protein catabolic process via the multivesicular body sorting pathway"/>
    <property type="evidence" value="ECO:0007669"/>
    <property type="project" value="TreeGrafter"/>
</dbReference>
<dbReference type="InterPro" id="IPR004328">
    <property type="entry name" value="BRO1_dom"/>
</dbReference>
<proteinExistence type="predicted"/>
<protein>
    <recommendedName>
        <fullName evidence="12">Tyrosine-protein phosphatase non-receptor type 23</fullName>
    </recommendedName>
</protein>
<feature type="coiled-coil region" evidence="5">
    <location>
        <begin position="553"/>
        <end position="580"/>
    </location>
</feature>
<dbReference type="InterPro" id="IPR016130">
    <property type="entry name" value="Tyr_Pase_AS"/>
</dbReference>
<feature type="region of interest" description="Disordered" evidence="6">
    <location>
        <begin position="1938"/>
        <end position="1989"/>
    </location>
</feature>
<dbReference type="InterPro" id="IPR000242">
    <property type="entry name" value="PTP_cat"/>
</dbReference>
<comment type="caution">
    <text evidence="10">The sequence shown here is derived from an EMBL/GenBank/DDBJ whole genome shotgun (WGS) entry which is preliminary data.</text>
</comment>
<dbReference type="CDD" id="cd09234">
    <property type="entry name" value="V_HD-PTP_like"/>
    <property type="match status" value="1"/>
</dbReference>
<dbReference type="Proteomes" id="UP001378592">
    <property type="component" value="Unassembled WGS sequence"/>
</dbReference>
<comment type="subcellular location">
    <subcellularLocation>
        <location evidence="2">Cytoplasm</location>
    </subcellularLocation>
    <subcellularLocation>
        <location evidence="1">Endosome</location>
    </subcellularLocation>
</comment>
<feature type="compositionally biased region" description="Low complexity" evidence="6">
    <location>
        <begin position="1234"/>
        <end position="1256"/>
    </location>
</feature>
<dbReference type="GO" id="GO:0005768">
    <property type="term" value="C:endosome"/>
    <property type="evidence" value="ECO:0007669"/>
    <property type="project" value="UniProtKB-SubCell"/>
</dbReference>
<dbReference type="Gene3D" id="1.20.140.50">
    <property type="entry name" value="alix/aip1 like domains"/>
    <property type="match status" value="1"/>
</dbReference>
<sequence length="1989" mass="217314">MEAVPRLPMLSFDLKVSPERTTFGQKLKQYIRDFYHEDPEMYSNEIHALEGLRASAVCAVRDVTGCSTLKRYYCQLHFLQSRFPMHRDGAAAVSFTWRDTYASMVCTLSDIRFEMVAILYNIGALHSQLGASDSRTTSDGMKMSCTHFQCAAWAFQHLKDSFPQPAGVDLAPDVMQFMYHLSLAQAQECILEKSMMDNRKATIIAKVAAQIVDYYNLALNTLEQGGSDDCSVSETVGSKIYKTWKRYVKFKTAYHSCVALLYQGQQAEEQQKMGERVAYYQAASEKLEEASKLAKGMDYADVISEALTFTADVVEGKKKAAKNENEFIYHEEVPERDALTDIKGASLVKGIAFNVNDPEISGPDIFARLVPMKAHEASSLYSEEKAKLLRRVGAQIDEKDEELVSFMTSLQLEHLNIHGESSRLPQELIDRCAALSVKPNAIQNLIDSMNKLSDTYQDVEAMLQEIKDLLQEEEIQEKKYQEVVGKRPPSIVATDLTREAGKYQEAHGKASESNQTLHKAMMLHVSNLRVLAQPLAELQKSVPEVSPPSTSDDQEAVEKLRQLVAKVEEMRRQRAMLSAQLRESICQDDITRQLVTRASEPLDAIFNQELQKHQRYVSLVEQNLAAQDNILRALTDAYARYGSTRKATNEAVRKREATISALIASYDAYEDLLAKSSKGLEFYRKLEVNVSKLLQRVRSACKVQEEEREQVLAKALPAASKAAVAAAAVPGSASPVAGSSSGVAIGSGESMSVDSSSTSSGGPKLRDYLQSMKRGSSVTAAAAAAVGGYGAGTQPVATVADMPMYYPADYVHPVAGITAGTVPSTSTAVSSSSGQSPYYDQVSTVTSSHSQWALPPVRPAPVGSEGPDVSQTEPSAKAPPTVPAISDTDKSSAVTGPTQYPYQPDVSARITSGGYPPGYLAGAAYGNASGAYPTPPQPQYKPVIPTYQQYGSYMPPTSAAYDTGASVSSAATNPAYMYTGTYQNQATSVAQSLPQTSYAPTGAAASAAYPTGTYQATNMNLSIQSGEVPSLSGYPSVSTGLTATNPSNIGTSKPYKSTYDRLFASQEPQASQQPQATPATATGASNYIQGTMSYDGQWSQQQQYQQAYQMYSQYQQYPSQSQHPQSQQQQQQQLHQQQQQPAQQQPQPQTQQQNQSQQSQQPQLPQQPLQSQPAQSQQTVPQQYTQQQQPYTLQQNSQLYSQQQQQQLTPQQQQQQLTSQQQLQYLQKQLPQQSQYSQQPQTQFQQYSHQGSQFQQDGQKPNKSDNTHPHQPSSQDQGQQGIRGSGDNQWQRQQPQQLQQPQQPQQSQHPSQNSPSRYIPASAYSAYPYVAAASASYYTNAGSYPTSQTCSSQTGIEGQTFAAQYNTTYAVPSGYPTSNAYSPSAYYTLPYGYQSLDSPAAQVAPAPVDPQNMTYMQACGGKQTTTTTYMYPNASGQSTASSEPTTATSSVNSVPTPTAVTTTAPTFSKSSNVDLLAGLDFSLNQAPLTPQQLPVSKVSESAISNAASAPTPVSVVTTSTTTSVSVSTPAPIVVPNVPLSADTVPVIEPGVIKSPVGPTKTGAVSGDADNLVENEGQEGCRGAECRLSKVSGKDPYSDPELLNQFVQDVEKFEKFVEGLTSKTLNGPTPLDIKWKELLDLQEKDAHKRSISVARCYPMKNRFPDILPYDNSRVELPSTKDDYINASFVKDVTPLTPPFILTQAPLPSTISDFWTMVMEQQVEVVVCLLSDAELSGQVYWPVDKSQEMVSGRLRLTLQSCNTRAHWVERILSITCGDTRVTRVIVHLQFTGWPGSSFPSSPGPFLALVLEVLSLHRQQRVGWHPLVVHCLSGVGRSGLLCVLAAALLEVQAGRGLADLVTVAAAASSHRKNCLRDRQHLQFAYQALLYHAQDLLMKRGILTSRSSFEDKRNRGTKCHTRHPSEDFLLGAPADLSQLQSGLDRMGLDSKPQNSSEEVEPEPQPPGSSSVEKPTNASDPLSKLDPLWSLRQS</sequence>
<dbReference type="Pfam" id="PF13949">
    <property type="entry name" value="ALIX_LYPXL_bnd"/>
    <property type="match status" value="1"/>
</dbReference>
<dbReference type="Gene3D" id="3.90.190.10">
    <property type="entry name" value="Protein tyrosine phosphatase superfamily"/>
    <property type="match status" value="1"/>
</dbReference>
<dbReference type="InterPro" id="IPR003595">
    <property type="entry name" value="Tyr_Pase_cat"/>
</dbReference>
<dbReference type="SMART" id="SM00194">
    <property type="entry name" value="PTPc"/>
    <property type="match status" value="1"/>
</dbReference>
<feature type="region of interest" description="Disordered" evidence="6">
    <location>
        <begin position="850"/>
        <end position="905"/>
    </location>
</feature>
<dbReference type="GO" id="GO:0048666">
    <property type="term" value="P:neuron development"/>
    <property type="evidence" value="ECO:0007669"/>
    <property type="project" value="UniProtKB-ARBA"/>
</dbReference>
<gene>
    <name evidence="10" type="ORF">R5R35_006186</name>
</gene>
<dbReference type="InterPro" id="IPR038499">
    <property type="entry name" value="BRO1_sf"/>
</dbReference>
<evidence type="ECO:0000313" key="10">
    <source>
        <dbReference type="EMBL" id="KAK7863655.1"/>
    </source>
</evidence>
<keyword evidence="4" id="KW-0967">Endosome</keyword>
<dbReference type="PROSITE" id="PS50055">
    <property type="entry name" value="TYR_PHOSPHATASE_PTP"/>
    <property type="match status" value="1"/>
</dbReference>
<organism evidence="10 11">
    <name type="scientific">Gryllus longicercus</name>
    <dbReference type="NCBI Taxonomy" id="2509291"/>
    <lineage>
        <taxon>Eukaryota</taxon>
        <taxon>Metazoa</taxon>
        <taxon>Ecdysozoa</taxon>
        <taxon>Arthropoda</taxon>
        <taxon>Hexapoda</taxon>
        <taxon>Insecta</taxon>
        <taxon>Pterygota</taxon>
        <taxon>Neoptera</taxon>
        <taxon>Polyneoptera</taxon>
        <taxon>Orthoptera</taxon>
        <taxon>Ensifera</taxon>
        <taxon>Gryllidea</taxon>
        <taxon>Grylloidea</taxon>
        <taxon>Gryllidae</taxon>
        <taxon>Gryllinae</taxon>
        <taxon>Gryllus</taxon>
    </lineage>
</organism>
<dbReference type="InterPro" id="IPR025304">
    <property type="entry name" value="ALIX_V_dom"/>
</dbReference>
<dbReference type="GO" id="GO:0032456">
    <property type="term" value="P:endocytic recycling"/>
    <property type="evidence" value="ECO:0007669"/>
    <property type="project" value="TreeGrafter"/>
</dbReference>
<evidence type="ECO:0000256" key="5">
    <source>
        <dbReference type="SAM" id="Coils"/>
    </source>
</evidence>
<dbReference type="GO" id="GO:0004725">
    <property type="term" value="F:protein tyrosine phosphatase activity"/>
    <property type="evidence" value="ECO:0007669"/>
    <property type="project" value="InterPro"/>
</dbReference>
<dbReference type="SMART" id="SM01041">
    <property type="entry name" value="BRO1"/>
    <property type="match status" value="1"/>
</dbReference>
<feature type="compositionally biased region" description="Low complexity" evidence="6">
    <location>
        <begin position="1438"/>
        <end position="1465"/>
    </location>
</feature>
<dbReference type="PROSITE" id="PS50056">
    <property type="entry name" value="TYR_PHOSPHATASE_2"/>
    <property type="match status" value="1"/>
</dbReference>
<feature type="compositionally biased region" description="Polar residues" evidence="6">
    <location>
        <begin position="891"/>
        <end position="901"/>
    </location>
</feature>
<keyword evidence="11" id="KW-1185">Reference proteome</keyword>
<evidence type="ECO:0008006" key="12">
    <source>
        <dbReference type="Google" id="ProtNLM"/>
    </source>
</evidence>
<evidence type="ECO:0000259" key="7">
    <source>
        <dbReference type="PROSITE" id="PS50055"/>
    </source>
</evidence>
<dbReference type="GO" id="GO:0045022">
    <property type="term" value="P:early endosome to late endosome transport"/>
    <property type="evidence" value="ECO:0007669"/>
    <property type="project" value="TreeGrafter"/>
</dbReference>
<dbReference type="PROSITE" id="PS51180">
    <property type="entry name" value="BRO1"/>
    <property type="match status" value="1"/>
</dbReference>
<evidence type="ECO:0000256" key="6">
    <source>
        <dbReference type="SAM" id="MobiDB-lite"/>
    </source>
</evidence>
<feature type="region of interest" description="Disordered" evidence="6">
    <location>
        <begin position="748"/>
        <end position="767"/>
    </location>
</feature>
<name>A0AAN9Z6M8_9ORTH</name>
<feature type="region of interest" description="Disordered" evidence="6">
    <location>
        <begin position="823"/>
        <end position="842"/>
    </location>
</feature>
<keyword evidence="5" id="KW-0175">Coiled coil</keyword>
<feature type="domain" description="Tyrosine specific protein phosphatases" evidence="8">
    <location>
        <begin position="1801"/>
        <end position="1879"/>
    </location>
</feature>
<evidence type="ECO:0000259" key="9">
    <source>
        <dbReference type="PROSITE" id="PS51180"/>
    </source>
</evidence>
<feature type="compositionally biased region" description="Low complexity" evidence="6">
    <location>
        <begin position="748"/>
        <end position="762"/>
    </location>
</feature>